<reference evidence="2 3" key="1">
    <citation type="journal article" date="2011" name="Proc. Natl. Acad. Sci. U.S.A.">
        <title>Evolutionary erosion of yeast sex chromosomes by mating-type switching accidents.</title>
        <authorList>
            <person name="Gordon J.L."/>
            <person name="Armisen D."/>
            <person name="Proux-Wera E."/>
            <person name="Oheigeartaigh S.S."/>
            <person name="Byrne K.P."/>
            <person name="Wolfe K.H."/>
        </authorList>
    </citation>
    <scope>NUCLEOTIDE SEQUENCE [LARGE SCALE GENOMIC DNA]</scope>
    <source>
        <strain evidence="3">ATCC 10662 / CBS 1146 / NBRC 0425 / NCYC 2629 / NRRL Y-866</strain>
    </source>
</reference>
<dbReference type="eggNOG" id="ENOG502QU79">
    <property type="taxonomic scope" value="Eukaryota"/>
</dbReference>
<dbReference type="Proteomes" id="UP000005627">
    <property type="component" value="Chromosome 4"/>
</dbReference>
<dbReference type="HOGENOM" id="CLU_054067_0_0_1"/>
<dbReference type="GO" id="GO:0034605">
    <property type="term" value="P:cellular response to heat"/>
    <property type="evidence" value="ECO:0007669"/>
    <property type="project" value="EnsemblFungi"/>
</dbReference>
<dbReference type="InParanoid" id="G8ZSN8"/>
<evidence type="ECO:0000313" key="3">
    <source>
        <dbReference type="Proteomes" id="UP000005627"/>
    </source>
</evidence>
<dbReference type="KEGG" id="tdl:TDEL_0D00480"/>
<proteinExistence type="inferred from homology"/>
<dbReference type="GeneID" id="11502044"/>
<dbReference type="FunCoup" id="G8ZSN8">
    <property type="interactions" value="20"/>
</dbReference>
<name>G8ZSN8_TORDE</name>
<protein>
    <submittedName>
        <fullName evidence="2">Uncharacterized protein</fullName>
    </submittedName>
</protein>
<dbReference type="GO" id="GO:0071472">
    <property type="term" value="P:cellular response to salt stress"/>
    <property type="evidence" value="ECO:0007669"/>
    <property type="project" value="EnsemblFungi"/>
</dbReference>
<dbReference type="EMBL" id="HE616745">
    <property type="protein sequence ID" value="CCE91632.1"/>
    <property type="molecule type" value="Genomic_DNA"/>
</dbReference>
<dbReference type="GO" id="GO:0031669">
    <property type="term" value="P:cellular response to nutrient levels"/>
    <property type="evidence" value="ECO:0007669"/>
    <property type="project" value="EnsemblFungi"/>
</dbReference>
<dbReference type="GO" id="GO:0006974">
    <property type="term" value="P:DNA damage response"/>
    <property type="evidence" value="ECO:0007669"/>
    <property type="project" value="EnsemblFungi"/>
</dbReference>
<dbReference type="RefSeq" id="XP_003680843.1">
    <property type="nucleotide sequence ID" value="XM_003680795.1"/>
</dbReference>
<evidence type="ECO:0000256" key="1">
    <source>
        <dbReference type="ARBA" id="ARBA00034736"/>
    </source>
</evidence>
<dbReference type="Pfam" id="PF10521">
    <property type="entry name" value="Tti2"/>
    <property type="match status" value="1"/>
</dbReference>
<accession>G8ZSN8</accession>
<comment type="similarity">
    <text evidence="1">Belongs to the TTI2 family.</text>
</comment>
<sequence>MLVKKIESFNLKFVGIKIPEISELELTELCKESTEVLPRDVFLSFILNLSYLTLNKGTIGRISIETVHRLITKSRVNEEEIVKWLIENLQPLLLRTEDRRRDTVKSGLRPSVGMSLKDDEARRIWKERGGIRSIPLFYVVLLHLQHRNVSSNLWWITPGILNLLDDTTDLAGIKLRGVLLLRTFLSNAFKDQTHWISFKETGLFKLYEPILLNMCYYLPPSYSSDESLKVWREVFPTLNSLYTTQFKNREIICRKYQGKFLSEFLLQQAIPRINLTSETLAIYTLDSLISLMKILDTSTLYHMSRIIYTLGEYLLRNPFFTAFEGLLRKTLDTLEVLVAVCPPERLSAHKFDLLALILIGFDKCKQEGKLTDELMNNFRRLLQSLEAKGCDYSGDKEEVLKYKNVEELFC</sequence>
<organism evidence="2 3">
    <name type="scientific">Torulaspora delbrueckii</name>
    <name type="common">Yeast</name>
    <name type="synonym">Candida colliculosa</name>
    <dbReference type="NCBI Taxonomy" id="4950"/>
    <lineage>
        <taxon>Eukaryota</taxon>
        <taxon>Fungi</taxon>
        <taxon>Dikarya</taxon>
        <taxon>Ascomycota</taxon>
        <taxon>Saccharomycotina</taxon>
        <taxon>Saccharomycetes</taxon>
        <taxon>Saccharomycetales</taxon>
        <taxon>Saccharomycetaceae</taxon>
        <taxon>Torulaspora</taxon>
    </lineage>
</organism>
<dbReference type="STRING" id="1076872.G8ZSN8"/>
<gene>
    <name evidence="2" type="primary">TDEL0D00480</name>
    <name evidence="2" type="ORF">TDEL_0D00480</name>
</gene>
<dbReference type="GO" id="GO:0110078">
    <property type="term" value="C:TTT Hsp90 cochaperone complex"/>
    <property type="evidence" value="ECO:0007669"/>
    <property type="project" value="EnsemblFungi"/>
</dbReference>
<evidence type="ECO:0000313" key="2">
    <source>
        <dbReference type="EMBL" id="CCE91632.1"/>
    </source>
</evidence>
<dbReference type="InterPro" id="IPR018870">
    <property type="entry name" value="Tti2"/>
</dbReference>
<dbReference type="AlphaFoldDB" id="G8ZSN8"/>
<dbReference type="OrthoDB" id="6417021at2759"/>
<keyword evidence="3" id="KW-1185">Reference proteome</keyword>